<dbReference type="PANTHER" id="PTHR15666:SF1">
    <property type="entry name" value="COMM DOMAIN-CONTAINING PROTEIN 5"/>
    <property type="match status" value="1"/>
</dbReference>
<evidence type="ECO:0000313" key="4">
    <source>
        <dbReference type="EMBL" id="CAB3232823.1"/>
    </source>
</evidence>
<gene>
    <name evidence="4" type="primary">Commd5</name>
</gene>
<reference evidence="4" key="1">
    <citation type="submission" date="2020-04" db="EMBL/GenBank/DDBJ databases">
        <authorList>
            <person name="Neveu A P."/>
        </authorList>
    </citation>
    <scope>NUCLEOTIDE SEQUENCE</scope>
    <source>
        <tissue evidence="4">Whole embryo</tissue>
    </source>
</reference>
<feature type="domain" description="COMM" evidence="3">
    <location>
        <begin position="134"/>
        <end position="198"/>
    </location>
</feature>
<accession>A0A6F9DAE3</accession>
<dbReference type="GO" id="GO:0005634">
    <property type="term" value="C:nucleus"/>
    <property type="evidence" value="ECO:0007669"/>
    <property type="project" value="TreeGrafter"/>
</dbReference>
<dbReference type="Pfam" id="PF07258">
    <property type="entry name" value="COMM_domain"/>
    <property type="match status" value="1"/>
</dbReference>
<sequence length="207" mass="23766">MSEGKTRIFLFGSRVPPEIPIMIKSMKQASPQNFEVIVKVASDMLRGNDASVFQNLSKDIDRALIETIYPGVLLILQRTLRIPVNAIKKKHFQTELMELNIPEKYHTPLIEALFSGDNCLMKTVSNPTKQMFPKVSDVKWRVDVAISTTSLNRVLEPSLLMNIKTDENKDHLFEVSKEKFHELRYSVAEVLNHMQQLEKRSVLKIDT</sequence>
<evidence type="ECO:0000259" key="3">
    <source>
        <dbReference type="PROSITE" id="PS51269"/>
    </source>
</evidence>
<name>A0A6F9DAE3_9ASCI</name>
<comment type="similarity">
    <text evidence="2">Belongs to the COMM domain-containing protein 5 family.</text>
</comment>
<proteinExistence type="evidence at transcript level"/>
<dbReference type="PANTHER" id="PTHR15666">
    <property type="entry name" value="COMM DOMAIN CONTAINING PROTEIN 5"/>
    <property type="match status" value="1"/>
</dbReference>
<dbReference type="AlphaFoldDB" id="A0A6F9DAE3"/>
<dbReference type="InterPro" id="IPR037357">
    <property type="entry name" value="COMMD5"/>
</dbReference>
<evidence type="ECO:0000256" key="1">
    <source>
        <dbReference type="ARBA" id="ARBA00016556"/>
    </source>
</evidence>
<dbReference type="EMBL" id="LR784104">
    <property type="protein sequence ID" value="CAB3232823.1"/>
    <property type="molecule type" value="mRNA"/>
</dbReference>
<dbReference type="PROSITE" id="PS51269">
    <property type="entry name" value="COMM"/>
    <property type="match status" value="1"/>
</dbReference>
<organism evidence="4">
    <name type="scientific">Phallusia mammillata</name>
    <dbReference type="NCBI Taxonomy" id="59560"/>
    <lineage>
        <taxon>Eukaryota</taxon>
        <taxon>Metazoa</taxon>
        <taxon>Chordata</taxon>
        <taxon>Tunicata</taxon>
        <taxon>Ascidiacea</taxon>
        <taxon>Phlebobranchia</taxon>
        <taxon>Ascidiidae</taxon>
        <taxon>Phallusia</taxon>
    </lineage>
</organism>
<evidence type="ECO:0000256" key="2">
    <source>
        <dbReference type="ARBA" id="ARBA00093452"/>
    </source>
</evidence>
<dbReference type="InterPro" id="IPR017920">
    <property type="entry name" value="COMM"/>
</dbReference>
<protein>
    <recommendedName>
        <fullName evidence="1">COMM domain-containing protein 5</fullName>
    </recommendedName>
</protein>